<protein>
    <recommendedName>
        <fullName evidence="3 13">Membrane protein insertase YidC</fullName>
    </recommendedName>
    <alternativeName>
        <fullName evidence="12 13">Foldase YidC</fullName>
    </alternativeName>
    <alternativeName>
        <fullName evidence="11 13">Membrane integrase YidC</fullName>
    </alternativeName>
    <alternativeName>
        <fullName evidence="13">Membrane protein YidC</fullName>
    </alternativeName>
</protein>
<dbReference type="Proteomes" id="UP000319449">
    <property type="component" value="Unassembled WGS sequence"/>
</dbReference>
<name>A0A562VNP2_9BACT</name>
<evidence type="ECO:0000259" key="16">
    <source>
        <dbReference type="Pfam" id="PF14849"/>
    </source>
</evidence>
<evidence type="ECO:0000256" key="7">
    <source>
        <dbReference type="ARBA" id="ARBA00022927"/>
    </source>
</evidence>
<dbReference type="Pfam" id="PF02096">
    <property type="entry name" value="60KD_IMP"/>
    <property type="match status" value="1"/>
</dbReference>
<feature type="compositionally biased region" description="Low complexity" evidence="14">
    <location>
        <begin position="32"/>
        <end position="53"/>
    </location>
</feature>
<gene>
    <name evidence="13" type="primary">yidC</name>
    <name evidence="17" type="ORF">JN12_01637</name>
</gene>
<dbReference type="InterPro" id="IPR028053">
    <property type="entry name" value="Membr_insert_YidC_N"/>
</dbReference>
<keyword evidence="10 13" id="KW-0143">Chaperone</keyword>
<keyword evidence="9 13" id="KW-0472">Membrane</keyword>
<dbReference type="RefSeq" id="WP_145021005.1">
    <property type="nucleotide sequence ID" value="NZ_VLLN01000008.1"/>
</dbReference>
<dbReference type="Gene3D" id="2.70.98.90">
    <property type="match status" value="1"/>
</dbReference>
<dbReference type="Pfam" id="PF14849">
    <property type="entry name" value="YidC_periplas"/>
    <property type="match status" value="1"/>
</dbReference>
<dbReference type="GO" id="GO:0032977">
    <property type="term" value="F:membrane insertase activity"/>
    <property type="evidence" value="ECO:0007669"/>
    <property type="project" value="InterPro"/>
</dbReference>
<keyword evidence="4 13" id="KW-0813">Transport</keyword>
<dbReference type="InterPro" id="IPR028055">
    <property type="entry name" value="YidC/Oxa/ALB_C"/>
</dbReference>
<comment type="subunit">
    <text evidence="13">Interacts with the Sec translocase complex via SecD. Specifically interacts with transmembrane segments of nascent integral membrane proteins during membrane integration.</text>
</comment>
<evidence type="ECO:0000256" key="8">
    <source>
        <dbReference type="ARBA" id="ARBA00022989"/>
    </source>
</evidence>
<dbReference type="InterPro" id="IPR047196">
    <property type="entry name" value="YidC_ALB_C"/>
</dbReference>
<evidence type="ECO:0000256" key="6">
    <source>
        <dbReference type="ARBA" id="ARBA00022692"/>
    </source>
</evidence>
<dbReference type="CDD" id="cd20070">
    <property type="entry name" value="5TM_YidC_Alb3"/>
    <property type="match status" value="1"/>
</dbReference>
<evidence type="ECO:0000256" key="12">
    <source>
        <dbReference type="ARBA" id="ARBA00033342"/>
    </source>
</evidence>
<keyword evidence="8 13" id="KW-1133">Transmembrane helix</keyword>
<dbReference type="PRINTS" id="PR00701">
    <property type="entry name" value="60KDINNERMP"/>
</dbReference>
<comment type="caution">
    <text evidence="17">The sequence shown here is derived from an EMBL/GenBank/DDBJ whole genome shotgun (WGS) entry which is preliminary data.</text>
</comment>
<evidence type="ECO:0000256" key="5">
    <source>
        <dbReference type="ARBA" id="ARBA00022475"/>
    </source>
</evidence>
<proteinExistence type="inferred from homology"/>
<dbReference type="CDD" id="cd19961">
    <property type="entry name" value="EcYidC-like_peri"/>
    <property type="match status" value="1"/>
</dbReference>
<accession>A0A562VNP2</accession>
<dbReference type="GO" id="GO:0051205">
    <property type="term" value="P:protein insertion into membrane"/>
    <property type="evidence" value="ECO:0007669"/>
    <property type="project" value="TreeGrafter"/>
</dbReference>
<evidence type="ECO:0000256" key="13">
    <source>
        <dbReference type="HAMAP-Rule" id="MF_01810"/>
    </source>
</evidence>
<comment type="similarity">
    <text evidence="2 13">Belongs to the OXA1/ALB3/YidC family. Type 1 subfamily.</text>
</comment>
<comment type="function">
    <text evidence="13">Required for the insertion and/or proper folding and/or complex formation of integral membrane proteins into the membrane. Involved in integration of membrane proteins that insert both dependently and independently of the Sec translocase complex, as well as at least some lipoproteins. Aids folding of multispanning membrane proteins.</text>
</comment>
<dbReference type="NCBIfam" id="NF002352">
    <property type="entry name" value="PRK01318.1-3"/>
    <property type="match status" value="1"/>
</dbReference>
<feature type="domain" description="Membrane insertase YidC/Oxa/ALB C-terminal" evidence="15">
    <location>
        <begin position="354"/>
        <end position="532"/>
    </location>
</feature>
<reference evidence="17 18" key="1">
    <citation type="submission" date="2019-07" db="EMBL/GenBank/DDBJ databases">
        <title>Genomic Encyclopedia of Archaeal and Bacterial Type Strains, Phase II (KMG-II): from individual species to whole genera.</title>
        <authorList>
            <person name="Goeker M."/>
        </authorList>
    </citation>
    <scope>NUCLEOTIDE SEQUENCE [LARGE SCALE GENOMIC DNA]</scope>
    <source>
        <strain evidence="17 18">ATCC BAA-1139</strain>
    </source>
</reference>
<dbReference type="GO" id="GO:0015031">
    <property type="term" value="P:protein transport"/>
    <property type="evidence" value="ECO:0007669"/>
    <property type="project" value="UniProtKB-KW"/>
</dbReference>
<dbReference type="InterPro" id="IPR038221">
    <property type="entry name" value="YidC_periplasmic_sf"/>
</dbReference>
<evidence type="ECO:0000256" key="4">
    <source>
        <dbReference type="ARBA" id="ARBA00022448"/>
    </source>
</evidence>
<evidence type="ECO:0000256" key="1">
    <source>
        <dbReference type="ARBA" id="ARBA00004429"/>
    </source>
</evidence>
<evidence type="ECO:0000256" key="3">
    <source>
        <dbReference type="ARBA" id="ARBA00015325"/>
    </source>
</evidence>
<feature type="transmembrane region" description="Helical" evidence="13">
    <location>
        <begin position="354"/>
        <end position="373"/>
    </location>
</feature>
<dbReference type="OrthoDB" id="9780552at2"/>
<dbReference type="PRINTS" id="PR01900">
    <property type="entry name" value="YIDCPROTEIN"/>
</dbReference>
<evidence type="ECO:0000256" key="10">
    <source>
        <dbReference type="ARBA" id="ARBA00023186"/>
    </source>
</evidence>
<dbReference type="InterPro" id="IPR001708">
    <property type="entry name" value="YidC/ALB3/OXA1/COX18"/>
</dbReference>
<dbReference type="PANTHER" id="PTHR12428:SF65">
    <property type="entry name" value="CYTOCHROME C OXIDASE ASSEMBLY PROTEIN COX18, MITOCHONDRIAL"/>
    <property type="match status" value="1"/>
</dbReference>
<evidence type="ECO:0000256" key="14">
    <source>
        <dbReference type="SAM" id="MobiDB-lite"/>
    </source>
</evidence>
<dbReference type="NCBIfam" id="TIGR03592">
    <property type="entry name" value="yidC_oxa1_cterm"/>
    <property type="match status" value="1"/>
</dbReference>
<feature type="transmembrane region" description="Helical" evidence="13">
    <location>
        <begin position="423"/>
        <end position="444"/>
    </location>
</feature>
<dbReference type="AlphaFoldDB" id="A0A562VNP2"/>
<evidence type="ECO:0000259" key="15">
    <source>
        <dbReference type="Pfam" id="PF02096"/>
    </source>
</evidence>
<keyword evidence="7 13" id="KW-0653">Protein transport</keyword>
<organism evidence="17 18">
    <name type="scientific">Geobacter argillaceus</name>
    <dbReference type="NCBI Taxonomy" id="345631"/>
    <lineage>
        <taxon>Bacteria</taxon>
        <taxon>Pseudomonadati</taxon>
        <taxon>Thermodesulfobacteriota</taxon>
        <taxon>Desulfuromonadia</taxon>
        <taxon>Geobacterales</taxon>
        <taxon>Geobacteraceae</taxon>
        <taxon>Geobacter</taxon>
    </lineage>
</organism>
<dbReference type="PANTHER" id="PTHR12428">
    <property type="entry name" value="OXA1"/>
    <property type="match status" value="1"/>
</dbReference>
<comment type="caution">
    <text evidence="13">Lacks conserved residue(s) required for the propagation of feature annotation.</text>
</comment>
<evidence type="ECO:0000256" key="9">
    <source>
        <dbReference type="ARBA" id="ARBA00023136"/>
    </source>
</evidence>
<keyword evidence="6 13" id="KW-0812">Transmembrane</keyword>
<comment type="subcellular location">
    <subcellularLocation>
        <location evidence="1">Cell inner membrane</location>
        <topology evidence="1">Multi-pass membrane protein</topology>
    </subcellularLocation>
    <subcellularLocation>
        <location evidence="13">Cell membrane</location>
        <topology evidence="13">Multi-pass membrane protein</topology>
    </subcellularLocation>
</comment>
<evidence type="ECO:0000256" key="2">
    <source>
        <dbReference type="ARBA" id="ARBA00010527"/>
    </source>
</evidence>
<dbReference type="NCBIfam" id="TIGR03593">
    <property type="entry name" value="yidC_nterm"/>
    <property type="match status" value="1"/>
</dbReference>
<keyword evidence="5 13" id="KW-1003">Cell membrane</keyword>
<dbReference type="GO" id="GO:0005886">
    <property type="term" value="C:plasma membrane"/>
    <property type="evidence" value="ECO:0007669"/>
    <property type="project" value="UniProtKB-SubCell"/>
</dbReference>
<feature type="transmembrane region" description="Helical" evidence="13">
    <location>
        <begin position="494"/>
        <end position="518"/>
    </location>
</feature>
<dbReference type="EMBL" id="VLLN01000008">
    <property type="protein sequence ID" value="TWJ19520.1"/>
    <property type="molecule type" value="Genomic_DNA"/>
</dbReference>
<evidence type="ECO:0000313" key="17">
    <source>
        <dbReference type="EMBL" id="TWJ19520.1"/>
    </source>
</evidence>
<feature type="domain" description="Membrane insertase YidC N-terminal" evidence="16">
    <location>
        <begin position="76"/>
        <end position="341"/>
    </location>
</feature>
<evidence type="ECO:0000313" key="18">
    <source>
        <dbReference type="Proteomes" id="UP000319449"/>
    </source>
</evidence>
<feature type="region of interest" description="Disordered" evidence="14">
    <location>
        <begin position="30"/>
        <end position="58"/>
    </location>
</feature>
<keyword evidence="18" id="KW-1185">Reference proteome</keyword>
<sequence>MEKRVLIAVVLSIAVMYAYSYLVPQPPKPVSGQQAAQLQPATAAPAPVPVGTQKEMPAPSPQLVPAGAATQAAQDVTVETDLYRAVFSTKGGALKRLVLKRYKETAGPQGKDVAMVAEDNAAVYPLRSNLEGFPVDAGTVFSVTASSLSVAKGEKKVLDFTLTSPTGVVFLKSYTFSGDSYAIDLVQKVTNTGSAPQSGTVQLLLTNHAAPPKDGGGRFEVFGPATLTAEGVSFDKIKELDKGEKAYQKGVLWTGFADKYFLGAALAVNNSIQSVRLKTVGGYIENVIGSAQLTARPGESLTVPVRLYFGPKDLDILKSQGSRLEEAIDLGWFSAIAKPLLFTLKFFHRYLGNYGLAIIVITVILKILFFPLTHKSYKSMKEMQKLQPKMQELKEKHKDDRDAMNKAVMELYQTHKVNPLGGCLPMVVQIPVFFALYKALMFSIELRHAPFYFWIHDLAGKDPYYVTPIIMGVTMFIQQKMTPSQMDPVQAKMMLALPVVFTFMFLNFPSGLVLYWLVNNVLTIAQQTYINKSLKEA</sequence>
<evidence type="ECO:0000256" key="11">
    <source>
        <dbReference type="ARBA" id="ARBA00033245"/>
    </source>
</evidence>
<dbReference type="InterPro" id="IPR019998">
    <property type="entry name" value="Membr_insert_YidC"/>
</dbReference>
<dbReference type="HAMAP" id="MF_01810">
    <property type="entry name" value="YidC_type1"/>
    <property type="match status" value="1"/>
</dbReference>